<gene>
    <name evidence="15" type="primary">folP</name>
    <name evidence="15" type="ORF">AQUSIP_00040</name>
</gene>
<dbReference type="GO" id="GO:0004156">
    <property type="term" value="F:dihydropteroate synthase activity"/>
    <property type="evidence" value="ECO:0007669"/>
    <property type="project" value="UniProtKB-EC"/>
</dbReference>
<dbReference type="OrthoDB" id="9811744at2"/>
<evidence type="ECO:0000256" key="2">
    <source>
        <dbReference type="ARBA" id="ARBA00001946"/>
    </source>
</evidence>
<evidence type="ECO:0000313" key="15">
    <source>
        <dbReference type="EMBL" id="VVC74732.1"/>
    </source>
</evidence>
<evidence type="ECO:0000256" key="5">
    <source>
        <dbReference type="ARBA" id="ARBA00009951"/>
    </source>
</evidence>
<dbReference type="PROSITE" id="PS00794">
    <property type="entry name" value="HPPK"/>
    <property type="match status" value="1"/>
</dbReference>
<dbReference type="NCBIfam" id="TIGR01498">
    <property type="entry name" value="folK"/>
    <property type="match status" value="1"/>
</dbReference>
<evidence type="ECO:0000259" key="14">
    <source>
        <dbReference type="PROSITE" id="PS50972"/>
    </source>
</evidence>
<dbReference type="CDD" id="cd00739">
    <property type="entry name" value="DHPS"/>
    <property type="match status" value="1"/>
</dbReference>
<dbReference type="CDD" id="cd00483">
    <property type="entry name" value="HPPK"/>
    <property type="match status" value="1"/>
</dbReference>
<evidence type="ECO:0000256" key="4">
    <source>
        <dbReference type="ARBA" id="ARBA00005051"/>
    </source>
</evidence>
<evidence type="ECO:0000256" key="3">
    <source>
        <dbReference type="ARBA" id="ARBA00004763"/>
    </source>
</evidence>
<dbReference type="PANTHER" id="PTHR20941:SF1">
    <property type="entry name" value="FOLIC ACID SYNTHESIS PROTEIN FOL1"/>
    <property type="match status" value="1"/>
</dbReference>
<protein>
    <submittedName>
        <fullName evidence="15">Dihydropteroate synthase</fullName>
    </submittedName>
</protein>
<proteinExistence type="inferred from homology"/>
<dbReference type="GO" id="GO:0046872">
    <property type="term" value="F:metal ion binding"/>
    <property type="evidence" value="ECO:0007669"/>
    <property type="project" value="UniProtKB-KW"/>
</dbReference>
<evidence type="ECO:0000256" key="12">
    <source>
        <dbReference type="ARBA" id="ARBA00022909"/>
    </source>
</evidence>
<dbReference type="UniPathway" id="UPA00077">
    <property type="reaction ID" value="UER00155"/>
</dbReference>
<evidence type="ECO:0000313" key="16">
    <source>
        <dbReference type="Proteomes" id="UP000324194"/>
    </source>
</evidence>
<dbReference type="Pfam" id="PF01288">
    <property type="entry name" value="HPPK"/>
    <property type="match status" value="1"/>
</dbReference>
<dbReference type="InterPro" id="IPR006390">
    <property type="entry name" value="DHP_synth_dom"/>
</dbReference>
<dbReference type="Proteomes" id="UP000324194">
    <property type="component" value="Chromosome 1"/>
</dbReference>
<dbReference type="GO" id="GO:0003848">
    <property type="term" value="F:2-amino-4-hydroxy-6-hydroxymethyldihydropteridine diphosphokinase activity"/>
    <property type="evidence" value="ECO:0007669"/>
    <property type="project" value="InterPro"/>
</dbReference>
<organism evidence="15 16">
    <name type="scientific">Aquicella siphonis</name>
    <dbReference type="NCBI Taxonomy" id="254247"/>
    <lineage>
        <taxon>Bacteria</taxon>
        <taxon>Pseudomonadati</taxon>
        <taxon>Pseudomonadota</taxon>
        <taxon>Gammaproteobacteria</taxon>
        <taxon>Legionellales</taxon>
        <taxon>Coxiellaceae</taxon>
        <taxon>Aquicella</taxon>
    </lineage>
</organism>
<dbReference type="KEGG" id="asip:AQUSIP_00040"/>
<evidence type="ECO:0000256" key="11">
    <source>
        <dbReference type="ARBA" id="ARBA00022842"/>
    </source>
</evidence>
<keyword evidence="8" id="KW-0547">Nucleotide-binding</keyword>
<dbReference type="EMBL" id="LR699119">
    <property type="protein sequence ID" value="VVC74732.1"/>
    <property type="molecule type" value="Genomic_DNA"/>
</dbReference>
<dbReference type="InterPro" id="IPR000489">
    <property type="entry name" value="Pterin-binding_dom"/>
</dbReference>
<evidence type="ECO:0000256" key="1">
    <source>
        <dbReference type="ARBA" id="ARBA00000012"/>
    </source>
</evidence>
<dbReference type="PROSITE" id="PS00793">
    <property type="entry name" value="DHPS_2"/>
    <property type="match status" value="1"/>
</dbReference>
<dbReference type="NCBIfam" id="TIGR01496">
    <property type="entry name" value="DHPS"/>
    <property type="match status" value="1"/>
</dbReference>
<evidence type="ECO:0000256" key="8">
    <source>
        <dbReference type="ARBA" id="ARBA00022741"/>
    </source>
</evidence>
<dbReference type="AlphaFoldDB" id="A0A5E4PDS9"/>
<comment type="pathway">
    <text evidence="3">Cofactor biosynthesis; tetrahydrofolate biosynthesis; 7,8-dihydrofolate from 2-amino-4-hydroxy-6-hydroxymethyl-7,8-dihydropteridine diphosphate and 4-aminobenzoate: step 1/2.</text>
</comment>
<comment type="pathway">
    <text evidence="4">Cofactor biosynthesis; tetrahydrofolate biosynthesis; 2-amino-4-hydroxy-6-hydroxymethyl-7,8-dihydropteridine diphosphate from 7,8-dihydroneopterin triphosphate: step 4/4.</text>
</comment>
<feature type="domain" description="Pterin-binding" evidence="14">
    <location>
        <begin position="181"/>
        <end position="439"/>
    </location>
</feature>
<keyword evidence="13" id="KW-0511">Multifunctional enzyme</keyword>
<dbReference type="SUPFAM" id="SSF51717">
    <property type="entry name" value="Dihydropteroate synthetase-like"/>
    <property type="match status" value="1"/>
</dbReference>
<keyword evidence="16" id="KW-1185">Reference proteome</keyword>
<dbReference type="GO" id="GO:0016301">
    <property type="term" value="F:kinase activity"/>
    <property type="evidence" value="ECO:0007669"/>
    <property type="project" value="UniProtKB-KW"/>
</dbReference>
<dbReference type="SUPFAM" id="SSF55083">
    <property type="entry name" value="6-hydroxymethyl-7,8-dihydropterin pyrophosphokinase, HPPK"/>
    <property type="match status" value="1"/>
</dbReference>
<evidence type="ECO:0000256" key="7">
    <source>
        <dbReference type="ARBA" id="ARBA00022723"/>
    </source>
</evidence>
<sequence length="448" mass="49801">MIILGLGSNMGDRLLNLRNALQAIKSIPDFTVKQVSPVYISDALMPENAPAEWDMPYLNLAMRCQSSLNPVELLKQLKNIEWSIGRKPEVRHWGPRIIDIDILAWNDVVIQSEPLTVPHASLQERPFALWPLADVAPMWKFPLSGANQGKTAAQMVEAWGSRFSGNAPFHTRQINQRVDTSRLVGIVNITPDSFSDGGKFLEPEKALQQIIHLVNAGAEIIDIGAESTAPSAAPLDADTEWKRLEPVMSAIRDARSSWMLSPKISVDTRHSRVAEQALLMGADWINDVSGLDDPGMREILAGSAAECVVMHHMSIPERRNHVLPRHQDPVKAVYEWGVKRLHELEKQGITRDRVIFDPGIGFGKMAEQSLILLKNIHVFASLGTRVLVGHSRKTFLSLLSGMPFADRDIETMVMSLFLARHAVDYIRVHNVEICARGLRVSGALETLA</sequence>
<accession>A0A5E4PDS9</accession>
<name>A0A5E4PDS9_9COXI</name>
<comment type="similarity">
    <text evidence="5">In the C-terminal section; belongs to the DHPS family.</text>
</comment>
<evidence type="ECO:0000256" key="10">
    <source>
        <dbReference type="ARBA" id="ARBA00022840"/>
    </source>
</evidence>
<dbReference type="InterPro" id="IPR035907">
    <property type="entry name" value="Hppk_sf"/>
</dbReference>
<dbReference type="GO" id="GO:0005524">
    <property type="term" value="F:ATP binding"/>
    <property type="evidence" value="ECO:0007669"/>
    <property type="project" value="UniProtKB-KW"/>
</dbReference>
<keyword evidence="9" id="KW-0418">Kinase</keyword>
<dbReference type="GO" id="GO:0046654">
    <property type="term" value="P:tetrahydrofolate biosynthetic process"/>
    <property type="evidence" value="ECO:0007669"/>
    <property type="project" value="UniProtKB-UniPathway"/>
</dbReference>
<keyword evidence="12" id="KW-0289">Folate biosynthesis</keyword>
<dbReference type="Pfam" id="PF00809">
    <property type="entry name" value="Pterin_bind"/>
    <property type="match status" value="1"/>
</dbReference>
<dbReference type="InterPro" id="IPR011005">
    <property type="entry name" value="Dihydropteroate_synth-like_sf"/>
</dbReference>
<comment type="catalytic activity">
    <reaction evidence="1">
        <text>(7,8-dihydropterin-6-yl)methyl diphosphate + 4-aminobenzoate = 7,8-dihydropteroate + diphosphate</text>
        <dbReference type="Rhea" id="RHEA:19949"/>
        <dbReference type="ChEBI" id="CHEBI:17836"/>
        <dbReference type="ChEBI" id="CHEBI:17839"/>
        <dbReference type="ChEBI" id="CHEBI:33019"/>
        <dbReference type="ChEBI" id="CHEBI:72950"/>
        <dbReference type="EC" id="2.5.1.15"/>
    </reaction>
</comment>
<dbReference type="Gene3D" id="3.20.20.20">
    <property type="entry name" value="Dihydropteroate synthase-like"/>
    <property type="match status" value="1"/>
</dbReference>
<reference evidence="15 16" key="1">
    <citation type="submission" date="2019-08" db="EMBL/GenBank/DDBJ databases">
        <authorList>
            <person name="Guy L."/>
        </authorList>
    </citation>
    <scope>NUCLEOTIDE SEQUENCE [LARGE SCALE GENOMIC DNA]</scope>
    <source>
        <strain evidence="15 16">SGT-108</strain>
    </source>
</reference>
<dbReference type="GO" id="GO:0046656">
    <property type="term" value="P:folic acid biosynthetic process"/>
    <property type="evidence" value="ECO:0007669"/>
    <property type="project" value="UniProtKB-KW"/>
</dbReference>
<dbReference type="GO" id="GO:0005829">
    <property type="term" value="C:cytosol"/>
    <property type="evidence" value="ECO:0007669"/>
    <property type="project" value="TreeGrafter"/>
</dbReference>
<evidence type="ECO:0000256" key="9">
    <source>
        <dbReference type="ARBA" id="ARBA00022777"/>
    </source>
</evidence>
<dbReference type="PROSITE" id="PS00792">
    <property type="entry name" value="DHPS_1"/>
    <property type="match status" value="1"/>
</dbReference>
<keyword evidence="11" id="KW-0460">Magnesium</keyword>
<dbReference type="RefSeq" id="WP_148337416.1">
    <property type="nucleotide sequence ID" value="NZ_LR699119.1"/>
</dbReference>
<keyword evidence="10" id="KW-0067">ATP-binding</keyword>
<keyword evidence="7" id="KW-0479">Metal-binding</keyword>
<dbReference type="PANTHER" id="PTHR20941">
    <property type="entry name" value="FOLATE SYNTHESIS PROTEINS"/>
    <property type="match status" value="1"/>
</dbReference>
<evidence type="ECO:0000256" key="13">
    <source>
        <dbReference type="ARBA" id="ARBA00023268"/>
    </source>
</evidence>
<dbReference type="InterPro" id="IPR000550">
    <property type="entry name" value="Hppk"/>
</dbReference>
<dbReference type="Gene3D" id="3.30.70.560">
    <property type="entry name" value="7,8-Dihydro-6-hydroxymethylpterin-pyrophosphokinase HPPK"/>
    <property type="match status" value="1"/>
</dbReference>
<evidence type="ECO:0000256" key="6">
    <source>
        <dbReference type="ARBA" id="ARBA00022679"/>
    </source>
</evidence>
<keyword evidence="6" id="KW-0808">Transferase</keyword>
<comment type="cofactor">
    <cofactor evidence="2">
        <name>Mg(2+)</name>
        <dbReference type="ChEBI" id="CHEBI:18420"/>
    </cofactor>
</comment>
<dbReference type="InterPro" id="IPR045031">
    <property type="entry name" value="DHP_synth-like"/>
</dbReference>
<dbReference type="PROSITE" id="PS50972">
    <property type="entry name" value="PTERIN_BINDING"/>
    <property type="match status" value="1"/>
</dbReference>